<keyword evidence="2" id="KW-0238">DNA-binding</keyword>
<dbReference type="Gene3D" id="1.10.10.10">
    <property type="entry name" value="Winged helix-like DNA-binding domain superfamily/Winged helix DNA-binding domain"/>
    <property type="match status" value="1"/>
</dbReference>
<dbReference type="GO" id="GO:0006352">
    <property type="term" value="P:DNA-templated transcription initiation"/>
    <property type="evidence" value="ECO:0007669"/>
    <property type="project" value="InterPro"/>
</dbReference>
<proteinExistence type="predicted"/>
<dbReference type="EMBL" id="CP159279">
    <property type="protein sequence ID" value="XCH11014.1"/>
    <property type="molecule type" value="Genomic_DNA"/>
</dbReference>
<sequence>MTTTPELSREQRDAAMVERYSNGETLDAIGQSFGITRERVRQIIVKVGGANAEESRRMRIAAKEATLKAARESFLAQYFDLARQMARRGVTRPDAILKLQALYPEIDVDLAEDALKSCTIVFDKYQAEDIFSKEVIAAGIWYLLGSELGLPPNFAYAAVHLDLEVVTELRAVLSSAEVSARDTATILGIIGAAQEHVVQNPGVSITRKRYDALREELVGAFGLVSRQGATPWPPTHQTVIKRFHGWNDALEAMGIGTSSLGRSKGLLKFTETQYADAVSDFCVEMNSKGLKPTVERYDAWAKLEIAAGRNRPSGASVRNIYGTWLEAIRSGQK</sequence>
<gene>
    <name evidence="2" type="ORF">ABRP34_19765</name>
</gene>
<evidence type="ECO:0000259" key="1">
    <source>
        <dbReference type="Pfam" id="PF04545"/>
    </source>
</evidence>
<dbReference type="GO" id="GO:0003700">
    <property type="term" value="F:DNA-binding transcription factor activity"/>
    <property type="evidence" value="ECO:0007669"/>
    <property type="project" value="InterPro"/>
</dbReference>
<dbReference type="RefSeq" id="WP_353711471.1">
    <property type="nucleotide sequence ID" value="NZ_CP159279.1"/>
</dbReference>
<dbReference type="AlphaFoldDB" id="A0AAU8EQ80"/>
<dbReference type="InterPro" id="IPR036388">
    <property type="entry name" value="WH-like_DNA-bd_sf"/>
</dbReference>
<dbReference type="InterPro" id="IPR013324">
    <property type="entry name" value="RNA_pol_sigma_r3/r4-like"/>
</dbReference>
<reference evidence="2" key="1">
    <citation type="submission" date="2024-06" db="EMBL/GenBank/DDBJ databases">
        <title>Biodegradation of dimethachlon by Arthrobacter sp. K5: mechanistic insights and ecological implications.</title>
        <authorList>
            <person name="Hu S."/>
            <person name="Lu P."/>
        </authorList>
    </citation>
    <scope>NUCLEOTIDE SEQUENCE</scope>
    <source>
        <strain evidence="2">K5</strain>
    </source>
</reference>
<accession>A0AAU8EQ80</accession>
<protein>
    <submittedName>
        <fullName evidence="2">Sigma factor-like helix-turn-helix DNA-binding protein</fullName>
    </submittedName>
</protein>
<feature type="domain" description="RNA polymerase sigma-70 region 4" evidence="1">
    <location>
        <begin position="15"/>
        <end position="46"/>
    </location>
</feature>
<dbReference type="Pfam" id="PF04545">
    <property type="entry name" value="Sigma70_r4"/>
    <property type="match status" value="1"/>
</dbReference>
<evidence type="ECO:0000313" key="2">
    <source>
        <dbReference type="EMBL" id="XCH11014.1"/>
    </source>
</evidence>
<dbReference type="GO" id="GO:0003677">
    <property type="term" value="F:DNA binding"/>
    <property type="evidence" value="ECO:0007669"/>
    <property type="project" value="UniProtKB-KW"/>
</dbReference>
<dbReference type="SUPFAM" id="SSF88659">
    <property type="entry name" value="Sigma3 and sigma4 domains of RNA polymerase sigma factors"/>
    <property type="match status" value="1"/>
</dbReference>
<dbReference type="InterPro" id="IPR007630">
    <property type="entry name" value="RNA_pol_sigma70_r4"/>
</dbReference>
<organism evidence="2">
    <name type="scientific">Arthrobacter sp. K5</name>
    <dbReference type="NCBI Taxonomy" id="2839623"/>
    <lineage>
        <taxon>Bacteria</taxon>
        <taxon>Bacillati</taxon>
        <taxon>Actinomycetota</taxon>
        <taxon>Actinomycetes</taxon>
        <taxon>Micrococcales</taxon>
        <taxon>Micrococcaceae</taxon>
        <taxon>Arthrobacter</taxon>
    </lineage>
</organism>
<name>A0AAU8EQ80_9MICC</name>